<dbReference type="STRING" id="564608.C1MQ93"/>
<dbReference type="RefSeq" id="XP_003058088.1">
    <property type="nucleotide sequence ID" value="XM_003058042.1"/>
</dbReference>
<dbReference type="GO" id="GO:0016020">
    <property type="term" value="C:membrane"/>
    <property type="evidence" value="ECO:0007669"/>
    <property type="project" value="UniProtKB-SubCell"/>
</dbReference>
<accession>C1MQ93</accession>
<dbReference type="GO" id="GO:0017004">
    <property type="term" value="P:cytochrome complex assembly"/>
    <property type="evidence" value="ECO:0007669"/>
    <property type="project" value="UniProtKB-KW"/>
</dbReference>
<keyword evidence="9" id="KW-1185">Reference proteome</keyword>
<name>C1MQ93_MICPC</name>
<evidence type="ECO:0000256" key="5">
    <source>
        <dbReference type="ARBA" id="ARBA00023136"/>
    </source>
</evidence>
<organism evidence="9">
    <name type="scientific">Micromonas pusilla (strain CCMP1545)</name>
    <name type="common">Picoplanktonic green alga</name>
    <dbReference type="NCBI Taxonomy" id="564608"/>
    <lineage>
        <taxon>Eukaryota</taxon>
        <taxon>Viridiplantae</taxon>
        <taxon>Chlorophyta</taxon>
        <taxon>Mamiellophyceae</taxon>
        <taxon>Mamiellales</taxon>
        <taxon>Mamiellaceae</taxon>
        <taxon>Micromonas</taxon>
    </lineage>
</organism>
<evidence type="ECO:0000313" key="8">
    <source>
        <dbReference type="EMBL" id="EEH58039.1"/>
    </source>
</evidence>
<feature type="domain" description="ResB-like" evidence="7">
    <location>
        <begin position="17"/>
        <end position="446"/>
    </location>
</feature>
<dbReference type="GeneID" id="9683526"/>
<keyword evidence="4 6" id="KW-1133">Transmembrane helix</keyword>
<dbReference type="PANTHER" id="PTHR31566:SF0">
    <property type="entry name" value="CYTOCHROME C BIOGENESIS PROTEIN CCS1, CHLOROPLASTIC"/>
    <property type="match status" value="1"/>
</dbReference>
<feature type="transmembrane region" description="Helical" evidence="6">
    <location>
        <begin position="12"/>
        <end position="35"/>
    </location>
</feature>
<evidence type="ECO:0000259" key="7">
    <source>
        <dbReference type="Pfam" id="PF05140"/>
    </source>
</evidence>
<evidence type="ECO:0000256" key="1">
    <source>
        <dbReference type="ARBA" id="ARBA00004141"/>
    </source>
</evidence>
<dbReference type="EMBL" id="GG663738">
    <property type="protein sequence ID" value="EEH58039.1"/>
    <property type="molecule type" value="Genomic_DNA"/>
</dbReference>
<dbReference type="OrthoDB" id="565797at2759"/>
<dbReference type="OMA" id="RFWIDYT"/>
<dbReference type="Pfam" id="PF05140">
    <property type="entry name" value="ResB"/>
    <property type="match status" value="1"/>
</dbReference>
<dbReference type="Proteomes" id="UP000001876">
    <property type="component" value="Unassembled WGS sequence"/>
</dbReference>
<comment type="subcellular location">
    <subcellularLocation>
        <location evidence="1">Membrane</location>
        <topology evidence="1">Multi-pass membrane protein</topology>
    </subcellularLocation>
</comment>
<protein>
    <submittedName>
        <fullName evidence="8">Predicted protein</fullName>
    </submittedName>
</protein>
<evidence type="ECO:0000256" key="4">
    <source>
        <dbReference type="ARBA" id="ARBA00022989"/>
    </source>
</evidence>
<feature type="transmembrane region" description="Helical" evidence="6">
    <location>
        <begin position="75"/>
        <end position="93"/>
    </location>
</feature>
<evidence type="ECO:0000256" key="3">
    <source>
        <dbReference type="ARBA" id="ARBA00022748"/>
    </source>
</evidence>
<dbReference type="HAMAP" id="MF_01392">
    <property type="entry name" value="CytC_Ccs1"/>
    <property type="match status" value="1"/>
</dbReference>
<keyword evidence="3" id="KW-0201">Cytochrome c-type biogenesis</keyword>
<evidence type="ECO:0000256" key="2">
    <source>
        <dbReference type="ARBA" id="ARBA00022692"/>
    </source>
</evidence>
<reference evidence="8 9" key="1">
    <citation type="journal article" date="2009" name="Science">
        <title>Green evolution and dynamic adaptations revealed by genomes of the marine picoeukaryotes Micromonas.</title>
        <authorList>
            <person name="Worden A.Z."/>
            <person name="Lee J.H."/>
            <person name="Mock T."/>
            <person name="Rouze P."/>
            <person name="Simmons M.P."/>
            <person name="Aerts A.L."/>
            <person name="Allen A.E."/>
            <person name="Cuvelier M.L."/>
            <person name="Derelle E."/>
            <person name="Everett M.V."/>
            <person name="Foulon E."/>
            <person name="Grimwood J."/>
            <person name="Gundlach H."/>
            <person name="Henrissat B."/>
            <person name="Napoli C."/>
            <person name="McDonald S.M."/>
            <person name="Parker M.S."/>
            <person name="Rombauts S."/>
            <person name="Salamov A."/>
            <person name="Von Dassow P."/>
            <person name="Badger J.H."/>
            <person name="Coutinho P.M."/>
            <person name="Demir E."/>
            <person name="Dubchak I."/>
            <person name="Gentemann C."/>
            <person name="Eikrem W."/>
            <person name="Gready J.E."/>
            <person name="John U."/>
            <person name="Lanier W."/>
            <person name="Lindquist E.A."/>
            <person name="Lucas S."/>
            <person name="Mayer K.F."/>
            <person name="Moreau H."/>
            <person name="Not F."/>
            <person name="Otillar R."/>
            <person name="Panaud O."/>
            <person name="Pangilinan J."/>
            <person name="Paulsen I."/>
            <person name="Piegu B."/>
            <person name="Poliakov A."/>
            <person name="Robbens S."/>
            <person name="Schmutz J."/>
            <person name="Toulza E."/>
            <person name="Wyss T."/>
            <person name="Zelensky A."/>
            <person name="Zhou K."/>
            <person name="Armbrust E.V."/>
            <person name="Bhattacharya D."/>
            <person name="Goodenough U.W."/>
            <person name="Van de Peer Y."/>
            <person name="Grigoriev I.V."/>
        </authorList>
    </citation>
    <scope>NUCLEOTIDE SEQUENCE [LARGE SCALE GENOMIC DNA]</scope>
    <source>
        <strain evidence="8 9">CCMP1545</strain>
    </source>
</reference>
<dbReference type="InterPro" id="IPR007816">
    <property type="entry name" value="ResB-like_domain"/>
</dbReference>
<dbReference type="AlphaFoldDB" id="C1MQ93"/>
<dbReference type="PANTHER" id="PTHR31566">
    <property type="entry name" value="CYTOCHROME C BIOGENESIS PROTEIN CCS1, CHLOROPLASTIC"/>
    <property type="match status" value="1"/>
</dbReference>
<dbReference type="eggNOG" id="ENOG502QRFF">
    <property type="taxonomic scope" value="Eukaryota"/>
</dbReference>
<keyword evidence="2 6" id="KW-0812">Transmembrane</keyword>
<dbReference type="InterPro" id="IPR023494">
    <property type="entry name" value="Cyt_c_bgen_Ccs1/CcsB/ResB"/>
</dbReference>
<keyword evidence="5 6" id="KW-0472">Membrane</keyword>
<dbReference type="KEGG" id="mpp:MICPUCDRAFT_45450"/>
<sequence length="456" mass="48744">MPKTGKRALRALSSLPLAISEFLVIAGFSALGTVIEQNKGTQWYVTNYPVDDPALGFIDYPLILNLGLDHIYTEWYFLGLLGALAASLTACTFTRQLPVWKVAADWKFLDRPRTLLKMDEAETLPRARSEDLADALARRGYQVFVKGKALYAFKGLVGRLAPIGVHAGLLLTLGGAAYSGLGGLGGSIMAPEGTSFVIGDGLRRGGSVFAPRPAAAKDSVVVNDFTIEYLPNGQVSQFFSDLSVVDAKDGSEKQRKTISVNVPLRQGGVTMYQTDWEIASVRLRARADGDASAGETLSLPMANLEGVGNFQGRIWGAFLPLNPDASPGTPEARVGVSLLARDFQSVAAYASDGSFAGVRRPGSGRPIVVDGLTLVIDDVKGSTGLELKTDPGVPWVYAGFAGLMVTSFLSLLSHSQVWAVGEESSGLLHVGGRSNRAKEEFKTELDEVLSEVPEYR</sequence>
<evidence type="ECO:0000313" key="9">
    <source>
        <dbReference type="Proteomes" id="UP000001876"/>
    </source>
</evidence>
<gene>
    <name evidence="8" type="ORF">MICPUCDRAFT_45450</name>
</gene>
<proteinExistence type="inferred from homology"/>
<evidence type="ECO:0000256" key="6">
    <source>
        <dbReference type="SAM" id="Phobius"/>
    </source>
</evidence>